<accession>A0A2M4CF91</accession>
<name>A0A2M4CF91_9DIPT</name>
<organism evidence="1">
    <name type="scientific">Anopheles marajoara</name>
    <dbReference type="NCBI Taxonomy" id="58244"/>
    <lineage>
        <taxon>Eukaryota</taxon>
        <taxon>Metazoa</taxon>
        <taxon>Ecdysozoa</taxon>
        <taxon>Arthropoda</taxon>
        <taxon>Hexapoda</taxon>
        <taxon>Insecta</taxon>
        <taxon>Pterygota</taxon>
        <taxon>Neoptera</taxon>
        <taxon>Endopterygota</taxon>
        <taxon>Diptera</taxon>
        <taxon>Nematocera</taxon>
        <taxon>Culicoidea</taxon>
        <taxon>Culicidae</taxon>
        <taxon>Anophelinae</taxon>
        <taxon>Anopheles</taxon>
    </lineage>
</organism>
<dbReference type="EMBL" id="GGFJ01014778">
    <property type="protein sequence ID" value="MBW63919.1"/>
    <property type="molecule type" value="Transcribed_RNA"/>
</dbReference>
<evidence type="ECO:0000313" key="1">
    <source>
        <dbReference type="EMBL" id="MBW63919.1"/>
    </source>
</evidence>
<dbReference type="AlphaFoldDB" id="A0A2M4CF91"/>
<protein>
    <submittedName>
        <fullName evidence="1">Putative secreted protein</fullName>
    </submittedName>
</protein>
<reference evidence="1" key="1">
    <citation type="submission" date="2018-01" db="EMBL/GenBank/DDBJ databases">
        <title>An insight into the sialome of Amazonian anophelines.</title>
        <authorList>
            <person name="Ribeiro J.M."/>
            <person name="Scarpassa V."/>
            <person name="Calvo E."/>
        </authorList>
    </citation>
    <scope>NUCLEOTIDE SEQUENCE</scope>
    <source>
        <tissue evidence="1">Salivary glands</tissue>
    </source>
</reference>
<proteinExistence type="predicted"/>
<sequence length="68" mass="7812">MHRKTSRTKFTITTVILLRVLFDYKKALITISLGLTYASSWCKTFQYRFGTTSGSNPTLCISTDNEKR</sequence>